<proteinExistence type="predicted"/>
<protein>
    <submittedName>
        <fullName evidence="1">Aspartate--tRNA ligase</fullName>
    </submittedName>
</protein>
<dbReference type="AlphaFoldDB" id="A0A5A7Q6S0"/>
<keyword evidence="2" id="KW-1185">Reference proteome</keyword>
<dbReference type="GO" id="GO:0016874">
    <property type="term" value="F:ligase activity"/>
    <property type="evidence" value="ECO:0007669"/>
    <property type="project" value="UniProtKB-KW"/>
</dbReference>
<accession>A0A5A7Q6S0</accession>
<evidence type="ECO:0000313" key="1">
    <source>
        <dbReference type="EMBL" id="GER40636.1"/>
    </source>
</evidence>
<reference evidence="2" key="1">
    <citation type="journal article" date="2019" name="Curr. Biol.">
        <title>Genome Sequence of Striga asiatica Provides Insight into the Evolution of Plant Parasitism.</title>
        <authorList>
            <person name="Yoshida S."/>
            <person name="Kim S."/>
            <person name="Wafula E.K."/>
            <person name="Tanskanen J."/>
            <person name="Kim Y.M."/>
            <person name="Honaas L."/>
            <person name="Yang Z."/>
            <person name="Spallek T."/>
            <person name="Conn C.E."/>
            <person name="Ichihashi Y."/>
            <person name="Cheong K."/>
            <person name="Cui S."/>
            <person name="Der J.P."/>
            <person name="Gundlach H."/>
            <person name="Jiao Y."/>
            <person name="Hori C."/>
            <person name="Ishida J.K."/>
            <person name="Kasahara H."/>
            <person name="Kiba T."/>
            <person name="Kim M.S."/>
            <person name="Koo N."/>
            <person name="Laohavisit A."/>
            <person name="Lee Y.H."/>
            <person name="Lumba S."/>
            <person name="McCourt P."/>
            <person name="Mortimer J.C."/>
            <person name="Mutuku J.M."/>
            <person name="Nomura T."/>
            <person name="Sasaki-Sekimoto Y."/>
            <person name="Seto Y."/>
            <person name="Wang Y."/>
            <person name="Wakatake T."/>
            <person name="Sakakibara H."/>
            <person name="Demura T."/>
            <person name="Yamaguchi S."/>
            <person name="Yoneyama K."/>
            <person name="Manabe R.I."/>
            <person name="Nelson D.C."/>
            <person name="Schulman A.H."/>
            <person name="Timko M.P."/>
            <person name="dePamphilis C.W."/>
            <person name="Choi D."/>
            <person name="Shirasu K."/>
        </authorList>
    </citation>
    <scope>NUCLEOTIDE SEQUENCE [LARGE SCALE GENOMIC DNA]</scope>
    <source>
        <strain evidence="2">cv. UVA1</strain>
    </source>
</reference>
<name>A0A5A7Q6S0_STRAF</name>
<comment type="caution">
    <text evidence="1">The sequence shown here is derived from an EMBL/GenBank/DDBJ whole genome shotgun (WGS) entry which is preliminary data.</text>
</comment>
<sequence>MPSSKPACPSLFAPPQPPEITKHRLKPFLNKPQPHIQTLEQLFLVSPQSHKVLRQLALKQDFEKPIQVVDLRRDPLQKGCIVPQLLLFFLCPWYCLDAI</sequence>
<dbReference type="Proteomes" id="UP000325081">
    <property type="component" value="Unassembled WGS sequence"/>
</dbReference>
<keyword evidence="1" id="KW-0436">Ligase</keyword>
<evidence type="ECO:0000313" key="2">
    <source>
        <dbReference type="Proteomes" id="UP000325081"/>
    </source>
</evidence>
<gene>
    <name evidence="1" type="ORF">STAS_17316</name>
</gene>
<organism evidence="1 2">
    <name type="scientific">Striga asiatica</name>
    <name type="common">Asiatic witchweed</name>
    <name type="synonym">Buchnera asiatica</name>
    <dbReference type="NCBI Taxonomy" id="4170"/>
    <lineage>
        <taxon>Eukaryota</taxon>
        <taxon>Viridiplantae</taxon>
        <taxon>Streptophyta</taxon>
        <taxon>Embryophyta</taxon>
        <taxon>Tracheophyta</taxon>
        <taxon>Spermatophyta</taxon>
        <taxon>Magnoliopsida</taxon>
        <taxon>eudicotyledons</taxon>
        <taxon>Gunneridae</taxon>
        <taxon>Pentapetalae</taxon>
        <taxon>asterids</taxon>
        <taxon>lamiids</taxon>
        <taxon>Lamiales</taxon>
        <taxon>Orobanchaceae</taxon>
        <taxon>Buchnereae</taxon>
        <taxon>Striga</taxon>
    </lineage>
</organism>
<dbReference type="EMBL" id="BKCP01005949">
    <property type="protein sequence ID" value="GER40636.1"/>
    <property type="molecule type" value="Genomic_DNA"/>
</dbReference>